<feature type="region of interest" description="Disordered" evidence="1">
    <location>
        <begin position="170"/>
        <end position="210"/>
    </location>
</feature>
<evidence type="ECO:0000256" key="1">
    <source>
        <dbReference type="SAM" id="MobiDB-lite"/>
    </source>
</evidence>
<reference evidence="2 3" key="1">
    <citation type="submission" date="2017-04" db="EMBL/GenBank/DDBJ databases">
        <authorList>
            <person name="Afonso C.L."/>
            <person name="Miller P.J."/>
            <person name="Scott M.A."/>
            <person name="Spackman E."/>
            <person name="Goraichik I."/>
            <person name="Dimitrov K.M."/>
            <person name="Suarez D.L."/>
            <person name="Swayne D.E."/>
        </authorList>
    </citation>
    <scope>NUCLEOTIDE SEQUENCE [LARGE SCALE GENOMIC DNA]</scope>
</reference>
<protein>
    <submittedName>
        <fullName evidence="2">Similar to Saccharomyces cerevisiae YAL028W FRT2 Tail-anchored ER membrane protein, interacts with homolog Frt1p</fullName>
    </submittedName>
</protein>
<dbReference type="OrthoDB" id="4068598at2759"/>
<feature type="compositionally biased region" description="Polar residues" evidence="1">
    <location>
        <begin position="353"/>
        <end position="363"/>
    </location>
</feature>
<feature type="region of interest" description="Disordered" evidence="1">
    <location>
        <begin position="327"/>
        <end position="365"/>
    </location>
</feature>
<name>A0A1X7R2Z4_9SACH</name>
<feature type="compositionally biased region" description="Basic and acidic residues" evidence="1">
    <location>
        <begin position="103"/>
        <end position="113"/>
    </location>
</feature>
<feature type="region of interest" description="Disordered" evidence="1">
    <location>
        <begin position="253"/>
        <end position="288"/>
    </location>
</feature>
<feature type="compositionally biased region" description="Polar residues" evidence="1">
    <location>
        <begin position="329"/>
        <end position="341"/>
    </location>
</feature>
<accession>A0A1X7R2Z4</accession>
<organism evidence="2 3">
    <name type="scientific">Maudiozyma saulgeensis</name>
    <dbReference type="NCBI Taxonomy" id="1789683"/>
    <lineage>
        <taxon>Eukaryota</taxon>
        <taxon>Fungi</taxon>
        <taxon>Dikarya</taxon>
        <taxon>Ascomycota</taxon>
        <taxon>Saccharomycotina</taxon>
        <taxon>Saccharomycetes</taxon>
        <taxon>Saccharomycetales</taxon>
        <taxon>Saccharomycetaceae</taxon>
        <taxon>Maudiozyma</taxon>
    </lineage>
</organism>
<keyword evidence="3" id="KW-1185">Reference proteome</keyword>
<dbReference type="AlphaFoldDB" id="A0A1X7R2Z4"/>
<proteinExistence type="predicted"/>
<dbReference type="EMBL" id="FXLY01000004">
    <property type="protein sequence ID" value="SMN20038.1"/>
    <property type="molecule type" value="Genomic_DNA"/>
</dbReference>
<feature type="compositionally biased region" description="Low complexity" evidence="1">
    <location>
        <begin position="124"/>
        <end position="136"/>
    </location>
</feature>
<feature type="region of interest" description="Disordered" evidence="1">
    <location>
        <begin position="92"/>
        <end position="113"/>
    </location>
</feature>
<gene>
    <name evidence="2" type="ORF">KASA_0O06853G</name>
</gene>
<feature type="region of interest" description="Disordered" evidence="1">
    <location>
        <begin position="121"/>
        <end position="140"/>
    </location>
</feature>
<evidence type="ECO:0000313" key="2">
    <source>
        <dbReference type="EMBL" id="SMN20038.1"/>
    </source>
</evidence>
<sequence length="581" mass="65310">MDLLVDRMERKDREGVPAFLSMGGQNKRWGMEKFKAPSVEEGSTKDTTTKLQKSPLIVVNDVPITTMNTEEQDRSMLNLQRYFSNGYDEHAMISDSDSEDDSRDYSSRKLNEGTRRAKIIPVPTTTGSSGSTSTTSMRESGFDVSAAGTGRFSDLEFNFHVSPKSHTLAVSHSPSRVMPTPSMSTTEESLISPRESRNGSISEMSSMHRRSSMFLSTPSSAFMKNGRSMSSHFSSSSSMNNKKRLVNQFLKPSEMENEPSQAQYHSTGQLHQLHRPSTSSSSGISSLHAPFSTMRSNELNLPHRDSNTSSSSSSYTQLHNVLLKDLDSSKQPSSNQGWTLGSSSSSPFPSIMNMDNISSSEGSKSVIPKTIAPEFRSVNYNGSNAPNKAAGTSNYQPQNEILKTKDEDPDMSLYYEKHIHKSLSNLQSKLKETFQNKVIQEEIKFTTMLQHFDQLSEDYDKVNKSIRELRDAMDNNYNTKVKQRFNLTDKKSFQCQMNCTIGDCVKDLQSLEARMRACQDKLASQKETIRKFDNLLVVENTLQELDKNTNSMHKYKYFVCDVVLVSMIAMAIMLYRHTPSI</sequence>
<evidence type="ECO:0000313" key="3">
    <source>
        <dbReference type="Proteomes" id="UP000196158"/>
    </source>
</evidence>
<feature type="compositionally biased region" description="Low complexity" evidence="1">
    <location>
        <begin position="277"/>
        <end position="286"/>
    </location>
</feature>
<feature type="compositionally biased region" description="Polar residues" evidence="1">
    <location>
        <begin position="258"/>
        <end position="270"/>
    </location>
</feature>
<dbReference type="Proteomes" id="UP000196158">
    <property type="component" value="Unassembled WGS sequence"/>
</dbReference>